<keyword evidence="1" id="KW-0472">Membrane</keyword>
<keyword evidence="1" id="KW-0812">Transmembrane</keyword>
<name>A0A388KBS3_CHABU</name>
<comment type="caution">
    <text evidence="2">The sequence shown here is derived from an EMBL/GenBank/DDBJ whole genome shotgun (WGS) entry which is preliminary data.</text>
</comment>
<evidence type="ECO:0000313" key="2">
    <source>
        <dbReference type="EMBL" id="GBG67456.1"/>
    </source>
</evidence>
<dbReference type="Gramene" id="GBG67456">
    <property type="protein sequence ID" value="GBG67456"/>
    <property type="gene ID" value="CBR_g591"/>
</dbReference>
<dbReference type="Proteomes" id="UP000265515">
    <property type="component" value="Unassembled WGS sequence"/>
</dbReference>
<keyword evidence="1" id="KW-1133">Transmembrane helix</keyword>
<gene>
    <name evidence="2" type="ORF">CBR_g591</name>
</gene>
<sequence>MGVPSGYSNLRPLLLLPFLSLLILPVTMIVLPFAYQYLRATACFSSLASFIRNFRAEEDAATASAAALLAAVANAAEGPVAIGASAAAAVPAAGIAATAADPAVIVTARAAAVGIRIPISRSFADGSFFPSNGYTAILNHILPVVWVTDSPG</sequence>
<dbReference type="AlphaFoldDB" id="A0A388KBS3"/>
<feature type="transmembrane region" description="Helical" evidence="1">
    <location>
        <begin position="12"/>
        <end position="35"/>
    </location>
</feature>
<keyword evidence="3" id="KW-1185">Reference proteome</keyword>
<evidence type="ECO:0000256" key="1">
    <source>
        <dbReference type="SAM" id="Phobius"/>
    </source>
</evidence>
<dbReference type="EMBL" id="BFEA01000088">
    <property type="protein sequence ID" value="GBG67456.1"/>
    <property type="molecule type" value="Genomic_DNA"/>
</dbReference>
<organism evidence="2 3">
    <name type="scientific">Chara braunii</name>
    <name type="common">Braun's stonewort</name>
    <dbReference type="NCBI Taxonomy" id="69332"/>
    <lineage>
        <taxon>Eukaryota</taxon>
        <taxon>Viridiplantae</taxon>
        <taxon>Streptophyta</taxon>
        <taxon>Charophyceae</taxon>
        <taxon>Charales</taxon>
        <taxon>Characeae</taxon>
        <taxon>Chara</taxon>
    </lineage>
</organism>
<reference evidence="2 3" key="1">
    <citation type="journal article" date="2018" name="Cell">
        <title>The Chara Genome: Secondary Complexity and Implications for Plant Terrestrialization.</title>
        <authorList>
            <person name="Nishiyama T."/>
            <person name="Sakayama H."/>
            <person name="Vries J.D."/>
            <person name="Buschmann H."/>
            <person name="Saint-Marcoux D."/>
            <person name="Ullrich K.K."/>
            <person name="Haas F.B."/>
            <person name="Vanderstraeten L."/>
            <person name="Becker D."/>
            <person name="Lang D."/>
            <person name="Vosolsobe S."/>
            <person name="Rombauts S."/>
            <person name="Wilhelmsson P.K.I."/>
            <person name="Janitza P."/>
            <person name="Kern R."/>
            <person name="Heyl A."/>
            <person name="Rumpler F."/>
            <person name="Villalobos L.I.A.C."/>
            <person name="Clay J.M."/>
            <person name="Skokan R."/>
            <person name="Toyoda A."/>
            <person name="Suzuki Y."/>
            <person name="Kagoshima H."/>
            <person name="Schijlen E."/>
            <person name="Tajeshwar N."/>
            <person name="Catarino B."/>
            <person name="Hetherington A.J."/>
            <person name="Saltykova A."/>
            <person name="Bonnot C."/>
            <person name="Breuninger H."/>
            <person name="Symeonidi A."/>
            <person name="Radhakrishnan G.V."/>
            <person name="Van Nieuwerburgh F."/>
            <person name="Deforce D."/>
            <person name="Chang C."/>
            <person name="Karol K.G."/>
            <person name="Hedrich R."/>
            <person name="Ulvskov P."/>
            <person name="Glockner G."/>
            <person name="Delwiche C.F."/>
            <person name="Petrasek J."/>
            <person name="Van de Peer Y."/>
            <person name="Friml J."/>
            <person name="Beilby M."/>
            <person name="Dolan L."/>
            <person name="Kohara Y."/>
            <person name="Sugano S."/>
            <person name="Fujiyama A."/>
            <person name="Delaux P.-M."/>
            <person name="Quint M."/>
            <person name="TheiBen G."/>
            <person name="Hagemann M."/>
            <person name="Harholt J."/>
            <person name="Dunand C."/>
            <person name="Zachgo S."/>
            <person name="Langdale J."/>
            <person name="Maumus F."/>
            <person name="Straeten D.V.D."/>
            <person name="Gould S.B."/>
            <person name="Rensing S.A."/>
        </authorList>
    </citation>
    <scope>NUCLEOTIDE SEQUENCE [LARGE SCALE GENOMIC DNA]</scope>
    <source>
        <strain evidence="2 3">S276</strain>
    </source>
</reference>
<evidence type="ECO:0000313" key="3">
    <source>
        <dbReference type="Proteomes" id="UP000265515"/>
    </source>
</evidence>
<accession>A0A388KBS3</accession>
<proteinExistence type="predicted"/>
<protein>
    <submittedName>
        <fullName evidence="2">Uncharacterized protein</fullName>
    </submittedName>
</protein>